<sequence length="606" mass="69974">MFLMNLDFNDLLNMLDGEDFEERPVSIEEFVQSEDYLNLPTLSENQYKLIKASSQIYKKTTLVALYGELEAEKRFAETMNEVIFQLGKGSGKGYTSSIACAYIVYLLMCLKDPAKYYGKPPGDHIAILNIAINAAQAQNVFFKYFKQRITSSPWFAGKYTEKAGEFQFDKNVFVYSGHSEREAWEGYNVIFVILDEISGFALDSTSGNEQAKTASAVYKMYKQSVTSRFPEFGKVVLLSFPRFKNDFIQQRYADVIAEKETITRTYRFKVNPDLPENTEGNEFDIEWEEDHIISYRIPKVFALKRPTWEINPLIKLDDLMAAFYDDPIDSLSRFACMPPDAIDAFFKDRAKIESAFSSQSSLKEDNSFRPDFIPNPEKRYYVHVDLARVHDHAAVALAHVEKWEQRNIGGNLTEPAPVVIVDQVRYWTPSKTKNVDFTEIREYILSLKRRGFNIRLVTFDRWESADTMQYLNDRGLRAERLSVAKKHYEDFAMVIAEQRVVGPKIELLIEELLQLRIMNNDKVDHPRKGSKDLSDAVCGAIFNAIAHTPRNLDETIEVKTLESVHREVRQNKLDEYEQMKADGVIRAPKRQMPQELEDFLARISTI</sequence>
<dbReference type="Proteomes" id="UP000359050">
    <property type="component" value="Genome"/>
</dbReference>
<protein>
    <submittedName>
        <fullName evidence="1">Terminase</fullName>
    </submittedName>
</protein>
<proteinExistence type="predicted"/>
<name>A0A5Q2WNJ3_9CAUD</name>
<dbReference type="Gene3D" id="3.30.420.240">
    <property type="match status" value="1"/>
</dbReference>
<gene>
    <name evidence="1" type="primary">85</name>
    <name evidence="1" type="ORF">SEA_LIMPID_85</name>
</gene>
<dbReference type="EMBL" id="MN369754">
    <property type="protein sequence ID" value="QGH79418.1"/>
    <property type="molecule type" value="Genomic_DNA"/>
</dbReference>
<organism evidence="1 2">
    <name type="scientific">Streptomyces phage Limpid</name>
    <dbReference type="NCBI Taxonomy" id="2653770"/>
    <lineage>
        <taxon>Viruses</taxon>
        <taxon>Duplodnaviria</taxon>
        <taxon>Heunggongvirae</taxon>
        <taxon>Uroviricota</taxon>
        <taxon>Caudoviricetes</taxon>
        <taxon>Stanwilliamsviridae</taxon>
        <taxon>Loccivirinae</taxon>
        <taxon>Annadreamyvirus</taxon>
        <taxon>Annadreamyvirus annadreamy</taxon>
    </lineage>
</organism>
<evidence type="ECO:0000313" key="2">
    <source>
        <dbReference type="Proteomes" id="UP000359050"/>
    </source>
</evidence>
<evidence type="ECO:0000313" key="1">
    <source>
        <dbReference type="EMBL" id="QGH79418.1"/>
    </source>
</evidence>
<reference evidence="1 2" key="1">
    <citation type="submission" date="2019-08" db="EMBL/GenBank/DDBJ databases">
        <authorList>
            <person name="Anderson K.N."/>
            <person name="Nick C.D."/>
            <person name="Roberts T.L."/>
            <person name="Webster M."/>
            <person name="Summerhill K.A."/>
            <person name="Layton S.R."/>
            <person name="Smith B.R."/>
            <person name="Hughes L.E."/>
            <person name="Garlena R.A."/>
            <person name="Russell D.A."/>
            <person name="Pope W.H."/>
            <person name="Jacobs-Sera D."/>
            <person name="Hatfull G.F."/>
        </authorList>
    </citation>
    <scope>NUCLEOTIDE SEQUENCE [LARGE SCALE GENOMIC DNA]</scope>
</reference>
<accession>A0A5Q2WNJ3</accession>
<dbReference type="InterPro" id="IPR027417">
    <property type="entry name" value="P-loop_NTPase"/>
</dbReference>
<dbReference type="Gene3D" id="3.40.50.300">
    <property type="entry name" value="P-loop containing nucleotide triphosphate hydrolases"/>
    <property type="match status" value="1"/>
</dbReference>